<dbReference type="PANTHER" id="PTHR35792">
    <property type="entry name" value="GENERAL STRESS PROTEIN"/>
    <property type="match status" value="1"/>
</dbReference>
<organism evidence="3 4">
    <name type="scientific">Calidifontibacillus erzurumensis</name>
    <dbReference type="NCBI Taxonomy" id="2741433"/>
    <lineage>
        <taxon>Bacteria</taxon>
        <taxon>Bacillati</taxon>
        <taxon>Bacillota</taxon>
        <taxon>Bacilli</taxon>
        <taxon>Bacillales</taxon>
        <taxon>Bacillaceae</taxon>
        <taxon>Calidifontibacillus/Schinkia group</taxon>
        <taxon>Calidifontibacillus</taxon>
    </lineage>
</organism>
<keyword evidence="2" id="KW-0472">Membrane</keyword>
<sequence length="132" mass="14430">MENRHEQKTTGGKEFFIGVMIGGLVGAAAALLWAPKSGRELRSNINDQAQIAKEKGEKLAESAKQKTIVLIDKVKKAGFPQTDEIIEDIENEVQYIPLNGQGGNFQSDVVQDETAATSEQEEASIEDDKINQ</sequence>
<keyword evidence="2" id="KW-1133">Transmembrane helix</keyword>
<dbReference type="InterPro" id="IPR024623">
    <property type="entry name" value="YtxH"/>
</dbReference>
<dbReference type="AlphaFoldDB" id="A0A8J8KAX7"/>
<dbReference type="RefSeq" id="WP_173730529.1">
    <property type="nucleotide sequence ID" value="NZ_JABTTE010000005.1"/>
</dbReference>
<evidence type="ECO:0000256" key="2">
    <source>
        <dbReference type="SAM" id="Phobius"/>
    </source>
</evidence>
<dbReference type="Proteomes" id="UP000625804">
    <property type="component" value="Unassembled WGS sequence"/>
</dbReference>
<gene>
    <name evidence="3" type="ORF">HR057_06005</name>
</gene>
<name>A0A8J8KAX7_9BACI</name>
<dbReference type="EMBL" id="JABTTE010000005">
    <property type="protein sequence ID" value="NSL51324.1"/>
    <property type="molecule type" value="Genomic_DNA"/>
</dbReference>
<dbReference type="PANTHER" id="PTHR35792:SF1">
    <property type="entry name" value="SLL0268 PROTEIN"/>
    <property type="match status" value="1"/>
</dbReference>
<reference evidence="3" key="1">
    <citation type="submission" date="2020-06" db="EMBL/GenBank/DDBJ databases">
        <title>A novel thermopfilic bacterium from Erzurum, Turkey.</title>
        <authorList>
            <person name="Adiguzel A."/>
            <person name="Ay H."/>
            <person name="Baltaci M.O."/>
        </authorList>
    </citation>
    <scope>NUCLEOTIDE SEQUENCE</scope>
    <source>
        <strain evidence="3">P2</strain>
    </source>
</reference>
<dbReference type="Pfam" id="PF12732">
    <property type="entry name" value="YtxH"/>
    <property type="match status" value="1"/>
</dbReference>
<accession>A0A8J8KAX7</accession>
<protein>
    <submittedName>
        <fullName evidence="3">YtxH domain-containing protein</fullName>
    </submittedName>
</protein>
<feature type="region of interest" description="Disordered" evidence="1">
    <location>
        <begin position="104"/>
        <end position="132"/>
    </location>
</feature>
<proteinExistence type="predicted"/>
<keyword evidence="4" id="KW-1185">Reference proteome</keyword>
<comment type="caution">
    <text evidence="3">The sequence shown here is derived from an EMBL/GenBank/DDBJ whole genome shotgun (WGS) entry which is preliminary data.</text>
</comment>
<feature type="transmembrane region" description="Helical" evidence="2">
    <location>
        <begin position="15"/>
        <end position="34"/>
    </location>
</feature>
<evidence type="ECO:0000313" key="3">
    <source>
        <dbReference type="EMBL" id="NSL51324.1"/>
    </source>
</evidence>
<evidence type="ECO:0000256" key="1">
    <source>
        <dbReference type="SAM" id="MobiDB-lite"/>
    </source>
</evidence>
<dbReference type="InterPro" id="IPR052928">
    <property type="entry name" value="Desiccation-related_membrane"/>
</dbReference>
<evidence type="ECO:0000313" key="4">
    <source>
        <dbReference type="Proteomes" id="UP000625804"/>
    </source>
</evidence>
<keyword evidence="2" id="KW-0812">Transmembrane</keyword>